<protein>
    <submittedName>
        <fullName evidence="4">PPE family protein PPE26</fullName>
    </submittedName>
</protein>
<feature type="domain" description="PPE family C-terminal" evidence="3">
    <location>
        <begin position="316"/>
        <end position="395"/>
    </location>
</feature>
<evidence type="ECO:0000259" key="2">
    <source>
        <dbReference type="Pfam" id="PF00823"/>
    </source>
</evidence>
<evidence type="ECO:0000256" key="1">
    <source>
        <dbReference type="ARBA" id="ARBA00010652"/>
    </source>
</evidence>
<dbReference type="GO" id="GO:0052572">
    <property type="term" value="P:response to host immune response"/>
    <property type="evidence" value="ECO:0007669"/>
    <property type="project" value="TreeGrafter"/>
</dbReference>
<dbReference type="PANTHER" id="PTHR46766">
    <property type="entry name" value="GLUTAMINE-RICH PROTEIN 2"/>
    <property type="match status" value="1"/>
</dbReference>
<accession>A0A7I7MNW2</accession>
<gene>
    <name evidence="4" type="primary">PPE26</name>
    <name evidence="4" type="ORF">MSHI_14030</name>
</gene>
<dbReference type="InterPro" id="IPR038332">
    <property type="entry name" value="PPE_sf"/>
</dbReference>
<name>A0A7I7MNW2_9MYCO</name>
<dbReference type="FunFam" id="1.20.1260.20:FF:000001">
    <property type="entry name" value="PPE family protein PPE41"/>
    <property type="match status" value="1"/>
</dbReference>
<comment type="similarity">
    <text evidence="1">Belongs to the mycobacterial PPE family.</text>
</comment>
<sequence length="399" mass="38990">MDFGALPPEVNSGRMYAGPGSAPMVAAASAWNGLAVELSSAAMGYDKVITALSTEEWLGPASAAMAEAVAPYVAWMSAAAAAAEQAAASARAAAAAYEAAFSAMVPPPLIAANRAQLAQLIATNVFGQNTSAIAATEAQYGEMWAQDAAAMYSYAGSSATAAAVTPFTSPPQIANPAARAVQGAAVAAATGTSAGTAQSTLTQMITGLPAVLHSLTSPLTQSSEGPLSWLWQILFGQPTFPTSISGLLNALQPYASFMYNTEGLPYFSVGMANNFVQSAKTLGLLGAAAPAAAAAAGDAAKGLPGLGGLLGGGPVSAGLGNAASLGKLSVPPAWSGSLPGPMHPGAAPLPVSTISAAPDAGSSNLLGGMPLAGASAGGAGAGPRYGVRPTVMARPPFAG</sequence>
<dbReference type="Pfam" id="PF00823">
    <property type="entry name" value="PPE"/>
    <property type="match status" value="1"/>
</dbReference>
<evidence type="ECO:0000313" key="5">
    <source>
        <dbReference type="Proteomes" id="UP000467236"/>
    </source>
</evidence>
<evidence type="ECO:0000313" key="4">
    <source>
        <dbReference type="EMBL" id="BBX73497.1"/>
    </source>
</evidence>
<reference evidence="4 5" key="1">
    <citation type="journal article" date="2019" name="Emerg. Microbes Infect.">
        <title>Comprehensive subspecies identification of 175 nontuberculous mycobacteria species based on 7547 genomic profiles.</title>
        <authorList>
            <person name="Matsumoto Y."/>
            <person name="Kinjo T."/>
            <person name="Motooka D."/>
            <person name="Nabeya D."/>
            <person name="Jung N."/>
            <person name="Uechi K."/>
            <person name="Horii T."/>
            <person name="Iida T."/>
            <person name="Fujita J."/>
            <person name="Nakamura S."/>
        </authorList>
    </citation>
    <scope>NUCLEOTIDE SEQUENCE [LARGE SCALE GENOMIC DNA]</scope>
    <source>
        <strain evidence="4 5">JCM 14233</strain>
    </source>
</reference>
<proteinExistence type="inferred from homology"/>
<dbReference type="AlphaFoldDB" id="A0A7I7MNW2"/>
<evidence type="ECO:0000259" key="3">
    <source>
        <dbReference type="Pfam" id="PF12484"/>
    </source>
</evidence>
<dbReference type="Gene3D" id="1.20.1260.20">
    <property type="entry name" value="PPE superfamily"/>
    <property type="match status" value="1"/>
</dbReference>
<feature type="domain" description="PPE" evidence="2">
    <location>
        <begin position="2"/>
        <end position="164"/>
    </location>
</feature>
<dbReference type="SUPFAM" id="SSF140459">
    <property type="entry name" value="PE/PPE dimer-like"/>
    <property type="match status" value="1"/>
</dbReference>
<dbReference type="RefSeq" id="WP_083051895.1">
    <property type="nucleotide sequence ID" value="NZ_AP022575.1"/>
</dbReference>
<dbReference type="InterPro" id="IPR022171">
    <property type="entry name" value="PPE_C"/>
</dbReference>
<dbReference type="KEGG" id="mshj:MSHI_14030"/>
<dbReference type="EMBL" id="AP022575">
    <property type="protein sequence ID" value="BBX73497.1"/>
    <property type="molecule type" value="Genomic_DNA"/>
</dbReference>
<dbReference type="OrthoDB" id="4727494at2"/>
<dbReference type="PANTHER" id="PTHR46766:SF1">
    <property type="entry name" value="GLUTAMINE-RICH PROTEIN 2"/>
    <property type="match status" value="1"/>
</dbReference>
<organism evidence="4 5">
    <name type="scientific">Mycobacterium shinjukuense</name>
    <dbReference type="NCBI Taxonomy" id="398694"/>
    <lineage>
        <taxon>Bacteria</taxon>
        <taxon>Bacillati</taxon>
        <taxon>Actinomycetota</taxon>
        <taxon>Actinomycetes</taxon>
        <taxon>Mycobacteriales</taxon>
        <taxon>Mycobacteriaceae</taxon>
        <taxon>Mycobacterium</taxon>
    </lineage>
</organism>
<dbReference type="Pfam" id="PF12484">
    <property type="entry name" value="PPE-SVP"/>
    <property type="match status" value="1"/>
</dbReference>
<dbReference type="Proteomes" id="UP000467236">
    <property type="component" value="Chromosome"/>
</dbReference>
<keyword evidence="5" id="KW-1185">Reference proteome</keyword>
<dbReference type="InterPro" id="IPR000030">
    <property type="entry name" value="PPE_dom"/>
</dbReference>